<dbReference type="SUPFAM" id="SSF52540">
    <property type="entry name" value="P-loop containing nucleoside triphosphate hydrolases"/>
    <property type="match status" value="1"/>
</dbReference>
<accession>A0ABY5D4A1</accession>
<keyword evidence="2" id="KW-1185">Reference proteome</keyword>
<proteinExistence type="predicted"/>
<dbReference type="Proteomes" id="UP001055940">
    <property type="component" value="Chromosome"/>
</dbReference>
<gene>
    <name evidence="1" type="ORF">NE857_22170</name>
</gene>
<evidence type="ECO:0000313" key="1">
    <source>
        <dbReference type="EMBL" id="USY18024.1"/>
    </source>
</evidence>
<dbReference type="EMBL" id="CP099837">
    <property type="protein sequence ID" value="USY18024.1"/>
    <property type="molecule type" value="Genomic_DNA"/>
</dbReference>
<organism evidence="1 2">
    <name type="scientific">Nocardiopsis exhalans</name>
    <dbReference type="NCBI Taxonomy" id="163604"/>
    <lineage>
        <taxon>Bacteria</taxon>
        <taxon>Bacillati</taxon>
        <taxon>Actinomycetota</taxon>
        <taxon>Actinomycetes</taxon>
        <taxon>Streptosporangiales</taxon>
        <taxon>Nocardiopsidaceae</taxon>
        <taxon>Nocardiopsis</taxon>
    </lineage>
</organism>
<evidence type="ECO:0008006" key="3">
    <source>
        <dbReference type="Google" id="ProtNLM"/>
    </source>
</evidence>
<sequence>MLLALEGIAGAGKSTVRDRVLAAATAEGHLIAHVGQFSWLSLEATRTIIGLRAGRAATTNSRAAAAVRRDLELHARHNLIPTLSCGSVIADRLTLSTACLLALVHRRPVAHYVRELARVHAPRPQLTVVLTTDPSLCQTRLAQRPTPRRFGEDPTTTAQLAQMFDQAATAWTRETGLAVLRQPCATRTDLDLLVSACLDRLRACAECPSRT</sequence>
<dbReference type="RefSeq" id="WP_254417501.1">
    <property type="nucleotide sequence ID" value="NZ_BAAAJB010000077.1"/>
</dbReference>
<dbReference type="Gene3D" id="3.40.50.300">
    <property type="entry name" value="P-loop containing nucleotide triphosphate hydrolases"/>
    <property type="match status" value="1"/>
</dbReference>
<evidence type="ECO:0000313" key="2">
    <source>
        <dbReference type="Proteomes" id="UP001055940"/>
    </source>
</evidence>
<protein>
    <recommendedName>
        <fullName evidence="3">Thymidylate kinase</fullName>
    </recommendedName>
</protein>
<name>A0ABY5D4A1_9ACTN</name>
<reference evidence="1" key="1">
    <citation type="submission" date="2022-06" db="EMBL/GenBank/DDBJ databases">
        <authorList>
            <person name="Ping M."/>
        </authorList>
    </citation>
    <scope>NUCLEOTIDE SEQUENCE</scope>
    <source>
        <strain evidence="1">JCM11759T</strain>
    </source>
</reference>
<dbReference type="InterPro" id="IPR027417">
    <property type="entry name" value="P-loop_NTPase"/>
</dbReference>